<dbReference type="Pfam" id="PF01398">
    <property type="entry name" value="JAB"/>
    <property type="match status" value="1"/>
</dbReference>
<evidence type="ECO:0000259" key="4">
    <source>
        <dbReference type="PROSITE" id="PS50249"/>
    </source>
</evidence>
<dbReference type="AlphaFoldDB" id="A0A267FRP6"/>
<feature type="non-terminal residue" evidence="5">
    <location>
        <position position="1"/>
    </location>
</feature>
<dbReference type="PROSITE" id="PS50249">
    <property type="entry name" value="MPN"/>
    <property type="match status" value="1"/>
</dbReference>
<feature type="compositionally biased region" description="Low complexity" evidence="3">
    <location>
        <begin position="349"/>
        <end position="364"/>
    </location>
</feature>
<dbReference type="PANTHER" id="PTHR10540:SF7">
    <property type="entry name" value="26S PROTEASOME NON-ATPASE REGULATORY SUBUNIT 7"/>
    <property type="match status" value="1"/>
</dbReference>
<dbReference type="GO" id="GO:0043161">
    <property type="term" value="P:proteasome-mediated ubiquitin-dependent protein catabolic process"/>
    <property type="evidence" value="ECO:0007669"/>
    <property type="project" value="TreeGrafter"/>
</dbReference>
<protein>
    <recommendedName>
        <fullName evidence="4">MPN domain-containing protein</fullName>
    </recommendedName>
</protein>
<name>A0A267FRP6_9PLAT</name>
<evidence type="ECO:0000256" key="3">
    <source>
        <dbReference type="SAM" id="MobiDB-lite"/>
    </source>
</evidence>
<reference evidence="5 6" key="1">
    <citation type="submission" date="2017-06" db="EMBL/GenBank/DDBJ databases">
        <title>A platform for efficient transgenesis in Macrostomum lignano, a flatworm model organism for stem cell research.</title>
        <authorList>
            <person name="Berezikov E."/>
        </authorList>
    </citation>
    <scope>NUCLEOTIDE SEQUENCE [LARGE SCALE GENOMIC DNA]</scope>
    <source>
        <strain evidence="5">DV1</strain>
        <tissue evidence="5">Whole organism</tissue>
    </source>
</reference>
<dbReference type="STRING" id="282301.A0A267FRP6"/>
<organism evidence="5 6">
    <name type="scientific">Macrostomum lignano</name>
    <dbReference type="NCBI Taxonomy" id="282301"/>
    <lineage>
        <taxon>Eukaryota</taxon>
        <taxon>Metazoa</taxon>
        <taxon>Spiralia</taxon>
        <taxon>Lophotrochozoa</taxon>
        <taxon>Platyhelminthes</taxon>
        <taxon>Rhabditophora</taxon>
        <taxon>Macrostomorpha</taxon>
        <taxon>Macrostomida</taxon>
        <taxon>Macrostomidae</taxon>
        <taxon>Macrostomum</taxon>
    </lineage>
</organism>
<dbReference type="InterPro" id="IPR024969">
    <property type="entry name" value="EIF3F/CSN6-like_C"/>
</dbReference>
<dbReference type="OrthoDB" id="10256771at2759"/>
<feature type="domain" description="MPN" evidence="4">
    <location>
        <begin position="61"/>
        <end position="198"/>
    </location>
</feature>
<dbReference type="CDD" id="cd08062">
    <property type="entry name" value="MPN_RPN7_8"/>
    <property type="match status" value="1"/>
</dbReference>
<evidence type="ECO:0000256" key="2">
    <source>
        <dbReference type="ARBA" id="ARBA00022942"/>
    </source>
</evidence>
<dbReference type="InterPro" id="IPR037518">
    <property type="entry name" value="MPN"/>
</dbReference>
<dbReference type="PANTHER" id="PTHR10540">
    <property type="entry name" value="EUKARYOTIC TRANSLATION INITIATION FACTOR 3 SUBUNIT F-RELATED"/>
    <property type="match status" value="1"/>
</dbReference>
<dbReference type="InterPro" id="IPR000555">
    <property type="entry name" value="JAMM/MPN+_dom"/>
</dbReference>
<dbReference type="SMART" id="SM00232">
    <property type="entry name" value="JAB_MPN"/>
    <property type="match status" value="1"/>
</dbReference>
<dbReference type="GO" id="GO:0005838">
    <property type="term" value="C:proteasome regulatory particle"/>
    <property type="evidence" value="ECO:0007669"/>
    <property type="project" value="InterPro"/>
</dbReference>
<dbReference type="EMBL" id="NIVC01000819">
    <property type="protein sequence ID" value="PAA76465.1"/>
    <property type="molecule type" value="Genomic_DNA"/>
</dbReference>
<comment type="similarity">
    <text evidence="1">Belongs to the peptidase M67A family.</text>
</comment>
<dbReference type="Proteomes" id="UP000215902">
    <property type="component" value="Unassembled WGS sequence"/>
</dbReference>
<keyword evidence="6" id="KW-1185">Reference proteome</keyword>
<keyword evidence="2" id="KW-0647">Proteasome</keyword>
<sequence>QQPPSPNSCLNPIAEAPEKSQILIAAMSQAADATAAAGAAADDSQALPPSLNPGPPPITKVIVHPLVLLSVVDHYNRLEKVSVGHRRCIGVLLGSRQGDVLDISNSFAIPFEEDPRDRSVWFLDHDYLETMFGMFKKVNAKERIVGWYHSGPRLCQNDIGINELIGKFCVSGSPVLVIVSIKETEGLPTEAYTAIEEVHDDGRPPSKTWNHLASEIGAEEAEEVGVEHLLRDIKDSTVGTLSQRIGSQRSGLRGFHAQLKEINAYLEDVISGRLPINHQIAYRLQDTVNLLPDISLPEFVRALYMQTNDQALVIYLSSMLRSILALDDLIDNKLQNRETEKEETDQLQAARAKAAAAAASAAAAPDGKKPAEDQPPSSDKPDSGEKKR</sequence>
<dbReference type="Pfam" id="PF13012">
    <property type="entry name" value="MitMem_reg"/>
    <property type="match status" value="1"/>
</dbReference>
<accession>A0A267FRP6</accession>
<evidence type="ECO:0000256" key="1">
    <source>
        <dbReference type="ARBA" id="ARBA00008568"/>
    </source>
</evidence>
<proteinExistence type="inferred from homology"/>
<dbReference type="Gene3D" id="3.40.140.10">
    <property type="entry name" value="Cytidine Deaminase, domain 2"/>
    <property type="match status" value="1"/>
</dbReference>
<dbReference type="GO" id="GO:0008237">
    <property type="term" value="F:metallopeptidase activity"/>
    <property type="evidence" value="ECO:0007669"/>
    <property type="project" value="InterPro"/>
</dbReference>
<evidence type="ECO:0000313" key="5">
    <source>
        <dbReference type="EMBL" id="PAA76465.1"/>
    </source>
</evidence>
<comment type="caution">
    <text evidence="5">The sequence shown here is derived from an EMBL/GenBank/DDBJ whole genome shotgun (WGS) entry which is preliminary data.</text>
</comment>
<feature type="compositionally biased region" description="Basic and acidic residues" evidence="3">
    <location>
        <begin position="379"/>
        <end position="388"/>
    </location>
</feature>
<gene>
    <name evidence="5" type="ORF">BOX15_Mlig014975g3</name>
</gene>
<feature type="region of interest" description="Disordered" evidence="3">
    <location>
        <begin position="337"/>
        <end position="388"/>
    </location>
</feature>
<dbReference type="InterPro" id="IPR033858">
    <property type="entry name" value="MPN_RPN7_8"/>
</dbReference>
<evidence type="ECO:0000313" key="6">
    <source>
        <dbReference type="Proteomes" id="UP000215902"/>
    </source>
</evidence>